<dbReference type="Proteomes" id="UP000219338">
    <property type="component" value="Unassembled WGS sequence"/>
</dbReference>
<accession>A0A284QN01</accession>
<organism evidence="1 2">
    <name type="scientific">Armillaria ostoyae</name>
    <name type="common">Armillaria root rot fungus</name>
    <dbReference type="NCBI Taxonomy" id="47428"/>
    <lineage>
        <taxon>Eukaryota</taxon>
        <taxon>Fungi</taxon>
        <taxon>Dikarya</taxon>
        <taxon>Basidiomycota</taxon>
        <taxon>Agaricomycotina</taxon>
        <taxon>Agaricomycetes</taxon>
        <taxon>Agaricomycetidae</taxon>
        <taxon>Agaricales</taxon>
        <taxon>Marasmiineae</taxon>
        <taxon>Physalacriaceae</taxon>
        <taxon>Armillaria</taxon>
    </lineage>
</organism>
<sequence>MSLPAAVELISRHILARVSVGSKKPSALLPLPPLFHYCQTRVVFVAIQGPQGSGKSYLTGLTQKFLTDSPHLLRVAVLSIDDLYLSHDGLVSLARQHPSNPLWKGRGQPGTHDVALGVQILQSLKEGREAVDLPRFDKSLFNGEGDRLPTDGSNSVHPPIDVVIMEGWCMGFYPISQSGLAEKWDGIWKEQKVTLALQDELLGSKGCVQDINLALKAYIDLWAFFDVFIQPAPLTRSHSPYSVIYQWRLEQEHYMKASNGGKGMSDDAVKLFVDRYIPGYVFFGEGVTEGFTDTDGTCLPPWLGNGLRIFIDEKRQVTDVQPF</sequence>
<dbReference type="STRING" id="47428.A0A284QN01"/>
<protein>
    <submittedName>
        <fullName evidence="1">Uncharacterized protein</fullName>
    </submittedName>
</protein>
<evidence type="ECO:0000313" key="1">
    <source>
        <dbReference type="EMBL" id="SJK97837.1"/>
    </source>
</evidence>
<dbReference type="AlphaFoldDB" id="A0A284QN01"/>
<proteinExistence type="predicted"/>
<dbReference type="PANTHER" id="PTHR10285">
    <property type="entry name" value="URIDINE KINASE"/>
    <property type="match status" value="1"/>
</dbReference>
<dbReference type="InterPro" id="IPR027417">
    <property type="entry name" value="P-loop_NTPase"/>
</dbReference>
<keyword evidence="2" id="KW-1185">Reference proteome</keyword>
<name>A0A284QN01_ARMOS</name>
<reference evidence="2" key="1">
    <citation type="journal article" date="2017" name="Nat. Ecol. Evol.">
        <title>Genome expansion and lineage-specific genetic innovations in the forest pathogenic fungi Armillaria.</title>
        <authorList>
            <person name="Sipos G."/>
            <person name="Prasanna A.N."/>
            <person name="Walter M.C."/>
            <person name="O'Connor E."/>
            <person name="Balint B."/>
            <person name="Krizsan K."/>
            <person name="Kiss B."/>
            <person name="Hess J."/>
            <person name="Varga T."/>
            <person name="Slot J."/>
            <person name="Riley R."/>
            <person name="Boka B."/>
            <person name="Rigling D."/>
            <person name="Barry K."/>
            <person name="Lee J."/>
            <person name="Mihaltcheva S."/>
            <person name="LaButti K."/>
            <person name="Lipzen A."/>
            <person name="Waldron R."/>
            <person name="Moloney N.M."/>
            <person name="Sperisen C."/>
            <person name="Kredics L."/>
            <person name="Vagvoelgyi C."/>
            <person name="Patrignani A."/>
            <person name="Fitzpatrick D."/>
            <person name="Nagy I."/>
            <person name="Doyle S."/>
            <person name="Anderson J.B."/>
            <person name="Grigoriev I.V."/>
            <person name="Gueldener U."/>
            <person name="Muensterkoetter M."/>
            <person name="Nagy L.G."/>
        </authorList>
    </citation>
    <scope>NUCLEOTIDE SEQUENCE [LARGE SCALE GENOMIC DNA]</scope>
    <source>
        <strain evidence="2">C18/9</strain>
    </source>
</reference>
<dbReference type="EMBL" id="FUEG01000001">
    <property type="protein sequence ID" value="SJK97837.1"/>
    <property type="molecule type" value="Genomic_DNA"/>
</dbReference>
<dbReference type="OMA" id="FWRSLHP"/>
<evidence type="ECO:0000313" key="2">
    <source>
        <dbReference type="Proteomes" id="UP000219338"/>
    </source>
</evidence>
<dbReference type="OrthoDB" id="347435at2759"/>
<dbReference type="Gene3D" id="3.40.50.300">
    <property type="entry name" value="P-loop containing nucleotide triphosphate hydrolases"/>
    <property type="match status" value="1"/>
</dbReference>
<gene>
    <name evidence="1" type="ORF">ARMOST_01092</name>
</gene>
<dbReference type="SUPFAM" id="SSF52540">
    <property type="entry name" value="P-loop containing nucleoside triphosphate hydrolases"/>
    <property type="match status" value="1"/>
</dbReference>